<evidence type="ECO:0000313" key="4">
    <source>
        <dbReference type="Proteomes" id="UP000010367"/>
    </source>
</evidence>
<dbReference type="PROSITE" id="PS51257">
    <property type="entry name" value="PROKAR_LIPOPROTEIN"/>
    <property type="match status" value="1"/>
</dbReference>
<dbReference type="PATRIC" id="fig|56110.3.peg.5500"/>
<dbReference type="SMART" id="SM00912">
    <property type="entry name" value="Haemagg_act"/>
    <property type="match status" value="1"/>
</dbReference>
<dbReference type="SUPFAM" id="SSF51126">
    <property type="entry name" value="Pectin lyase-like"/>
    <property type="match status" value="3"/>
</dbReference>
<dbReference type="HOGENOM" id="CLU_001325_1_0_3"/>
<evidence type="ECO:0000259" key="2">
    <source>
        <dbReference type="SMART" id="SM00912"/>
    </source>
</evidence>
<dbReference type="Proteomes" id="UP000010367">
    <property type="component" value="Chromosome"/>
</dbReference>
<evidence type="ECO:0000256" key="1">
    <source>
        <dbReference type="SAM" id="MobiDB-lite"/>
    </source>
</evidence>
<dbReference type="NCBIfam" id="TIGR01901">
    <property type="entry name" value="adhes_NPXG"/>
    <property type="match status" value="1"/>
</dbReference>
<gene>
    <name evidence="3" type="ORF">Oscil6304_4531</name>
</gene>
<reference evidence="3 4" key="1">
    <citation type="submission" date="2012-06" db="EMBL/GenBank/DDBJ databases">
        <title>Finished chromosome of genome of Oscillatoria acuminata PCC 6304.</title>
        <authorList>
            <consortium name="US DOE Joint Genome Institute"/>
            <person name="Gugger M."/>
            <person name="Coursin T."/>
            <person name="Rippka R."/>
            <person name="Tandeau De Marsac N."/>
            <person name="Huntemann M."/>
            <person name="Wei C.-L."/>
            <person name="Han J."/>
            <person name="Detter J.C."/>
            <person name="Han C."/>
            <person name="Tapia R."/>
            <person name="Davenport K."/>
            <person name="Daligault H."/>
            <person name="Erkkila T."/>
            <person name="Gu W."/>
            <person name="Munk A.C.C."/>
            <person name="Teshima H."/>
            <person name="Xu Y."/>
            <person name="Chain P."/>
            <person name="Chen A."/>
            <person name="Krypides N."/>
            <person name="Mavromatis K."/>
            <person name="Markowitz V."/>
            <person name="Szeto E."/>
            <person name="Ivanova N."/>
            <person name="Mikhailova N."/>
            <person name="Ovchinnikova G."/>
            <person name="Pagani I."/>
            <person name="Pati A."/>
            <person name="Goodwin L."/>
            <person name="Peters L."/>
            <person name="Pitluck S."/>
            <person name="Woyke T."/>
            <person name="Kerfeld C."/>
        </authorList>
    </citation>
    <scope>NUCLEOTIDE SEQUENCE [LARGE SCALE GENOMIC DNA]</scope>
    <source>
        <strain evidence="3 4">PCC 6304</strain>
    </source>
</reference>
<dbReference type="InterPro" id="IPR011050">
    <property type="entry name" value="Pectin_lyase_fold/virulence"/>
</dbReference>
<keyword evidence="4" id="KW-1185">Reference proteome</keyword>
<evidence type="ECO:0000313" key="3">
    <source>
        <dbReference type="EMBL" id="AFY84047.1"/>
    </source>
</evidence>
<organism evidence="3 4">
    <name type="scientific">Oscillatoria acuminata PCC 6304</name>
    <dbReference type="NCBI Taxonomy" id="56110"/>
    <lineage>
        <taxon>Bacteria</taxon>
        <taxon>Bacillati</taxon>
        <taxon>Cyanobacteriota</taxon>
        <taxon>Cyanophyceae</taxon>
        <taxon>Oscillatoriophycideae</taxon>
        <taxon>Oscillatoriales</taxon>
        <taxon>Oscillatoriaceae</taxon>
        <taxon>Oscillatoria</taxon>
    </lineage>
</organism>
<sequence length="1272" mass="131370">MGSIKTMLKAKRAGGILKHRWHRLWVISLFFAGCGGPVRAQIVPDRTLPNPSQVINQGTGLTIEGGTQAGGNLFHSFTEFSVPTGIEAYFNNSPDIIHIISRITGSNLSNIDGLIRANGNSNLFLINPNGIVLGPNATLDIGGSFVLSTAEAIQFSDRHLFSATNPTESPLLTLAVPIGLQYGPTGGNITLEGSRLEVAQQRNLAILGGNVSMNGGQLLAPLGNITLAGISSGEIALENTIPEFSKTVRGSDVTLTNGAIVDVTGSNGSIQVQGNHITLIGGSQLQAGMALNGGEIGARAGDIRVHAWGDIRLGERSLISNLVSSGALGTGGNIQVTGNSVSLTSGGRITTETAGIGPAGTIQINTPVLEISGFSPDGLFSGILSQSQGVESGGSGQIRINDANNPVGEVRLRDRGFIATVTESHQAGGDIEVNVNTLFLESGGQIITIATHTGNGGNITITATESVTLAGNSRRFLESPFDEKEVTVFNLDDLEFTRNFNPEVEASGPAGIPAITVERTPAQIMSGNTELGPATDSFDYFSFSVAAPGRGIFDIDGGDGYQDIPGSLDTKMVLFDRATGAIIALNDDSSINDGALGSTVEQDSYLSIDRLYPGTYVIGIGEFDTIPHPVELLEGDKIDIGDTYRLHISLEYPGTNLALLQETVALGNFNPNYGGSSGIVSLTRTAGNSGNIRINTRSLRGGSPGEILSTTFGTGQAGDISLVANLVDLNRANIANITRGSGSAGSIFAVAESFTLNNNGILNLSNFGSGDTGDIKIEAESVNLLNGSIINNSTYLSGNAGKVTINARSRLVITGNLDNIESRILNLVGGPSSVGNAAGIELNTGELILGDGGGINSTSYGEGDAGPITIQAREGVTLTRLGPNQRGSFIWSRIRGTGEGNAGNITLITPRIFMNDRAAISSFTQGIGNAGSVNIQAGEIVVSEGSIDSSVESTAVGDGGEVNIHARVLSLINGSQISAKTEGQGDGGQVRIQVQDRISLDNSTITTSSATEGIGGNVQLQTGSLLLDNQSSITGETTSSQGGNLQLEVSSRLLMRRGSQITATAGTAGAGGDGGNINISAPVVLAFPTENSDITANAFEGDGGNIQLSAEGILGLEFRAQPTPRSDITASSELGVSGNVTLSTPEVTPGSGLVDLPQQLSDINNQVTVGCVAAEGNSFTIVGRGGLPEDPKETIRGQTVWEDLRQFSPQNTTQTEMVIPGRSQPLPPLVEATEWRINPDGNIALIATGPATLGDRLPPCPSSPTEPITQGQ</sequence>
<proteinExistence type="predicted"/>
<protein>
    <submittedName>
        <fullName evidence="3">Filamentous hemagglutinin family N-terminal domain protein</fullName>
    </submittedName>
</protein>
<dbReference type="AlphaFoldDB" id="K9TMF9"/>
<accession>K9TMF9</accession>
<dbReference type="InParanoid" id="K9TMF9"/>
<dbReference type="InterPro" id="IPR012334">
    <property type="entry name" value="Pectin_lyas_fold"/>
</dbReference>
<feature type="domain" description="Filamentous haemagglutinin FhaB/tRNA nuclease CdiA-like TPS" evidence="2">
    <location>
        <begin position="43"/>
        <end position="156"/>
    </location>
</feature>
<dbReference type="InterPro" id="IPR008638">
    <property type="entry name" value="FhaB/CdiA-like_TPS"/>
</dbReference>
<feature type="region of interest" description="Disordered" evidence="1">
    <location>
        <begin position="1251"/>
        <end position="1272"/>
    </location>
</feature>
<dbReference type="Gene3D" id="2.160.20.10">
    <property type="entry name" value="Single-stranded right-handed beta-helix, Pectin lyase-like"/>
    <property type="match status" value="3"/>
</dbReference>
<dbReference type="NCBIfam" id="NF038127">
    <property type="entry name" value="FDP_fam"/>
    <property type="match status" value="1"/>
</dbReference>
<dbReference type="EMBL" id="CP003607">
    <property type="protein sequence ID" value="AFY84047.1"/>
    <property type="molecule type" value="Genomic_DNA"/>
</dbReference>
<dbReference type="KEGG" id="oac:Oscil6304_4531"/>
<dbReference type="Pfam" id="PF05860">
    <property type="entry name" value="TPS"/>
    <property type="match status" value="1"/>
</dbReference>
<dbReference type="eggNOG" id="COG3210">
    <property type="taxonomic scope" value="Bacteria"/>
</dbReference>
<dbReference type="STRING" id="56110.Oscil6304_4531"/>
<name>K9TMF9_9CYAN</name>